<keyword evidence="1" id="KW-0812">Transmembrane</keyword>
<dbReference type="Pfam" id="PF13400">
    <property type="entry name" value="Tad"/>
    <property type="match status" value="1"/>
</dbReference>
<gene>
    <name evidence="4" type="ORF">C8N45_102222</name>
</gene>
<accession>A0A2T6KLX3</accession>
<dbReference type="EMBL" id="QBUD01000002">
    <property type="protein sequence ID" value="PUB17212.1"/>
    <property type="molecule type" value="Genomic_DNA"/>
</dbReference>
<feature type="domain" description="DUF7867" evidence="3">
    <location>
        <begin position="172"/>
        <end position="438"/>
    </location>
</feature>
<dbReference type="Pfam" id="PF25269">
    <property type="entry name" value="DUF7867"/>
    <property type="match status" value="1"/>
</dbReference>
<keyword evidence="5" id="KW-1185">Reference proteome</keyword>
<name>A0A2T6KLX3_9RHOB</name>
<keyword evidence="1" id="KW-1133">Transmembrane helix</keyword>
<dbReference type="Proteomes" id="UP000244523">
    <property type="component" value="Unassembled WGS sequence"/>
</dbReference>
<evidence type="ECO:0000313" key="5">
    <source>
        <dbReference type="Proteomes" id="UP000244523"/>
    </source>
</evidence>
<protein>
    <submittedName>
        <fullName evidence="4">Putative Flp pilus-assembly TadE/G-like protein</fullName>
    </submittedName>
</protein>
<feature type="transmembrane region" description="Helical" evidence="1">
    <location>
        <begin position="21"/>
        <end position="43"/>
    </location>
</feature>
<dbReference type="RefSeq" id="WP_108385374.1">
    <property type="nucleotide sequence ID" value="NZ_QBUD01000002.1"/>
</dbReference>
<evidence type="ECO:0000259" key="3">
    <source>
        <dbReference type="Pfam" id="PF25269"/>
    </source>
</evidence>
<dbReference type="OrthoDB" id="7863619at2"/>
<proteinExistence type="predicted"/>
<dbReference type="InterPro" id="IPR028087">
    <property type="entry name" value="Tad_N"/>
</dbReference>
<reference evidence="4 5" key="1">
    <citation type="submission" date="2018-04" db="EMBL/GenBank/DDBJ databases">
        <title>Genomic Encyclopedia of Archaeal and Bacterial Type Strains, Phase II (KMG-II): from individual species to whole genera.</title>
        <authorList>
            <person name="Goeker M."/>
        </authorList>
    </citation>
    <scope>NUCLEOTIDE SEQUENCE [LARGE SCALE GENOMIC DNA]</scope>
    <source>
        <strain evidence="4 5">DSM 29955</strain>
    </source>
</reference>
<dbReference type="AlphaFoldDB" id="A0A2T6KLX3"/>
<comment type="caution">
    <text evidence="4">The sequence shown here is derived from an EMBL/GenBank/DDBJ whole genome shotgun (WGS) entry which is preliminary data.</text>
</comment>
<feature type="domain" description="Putative Flp pilus-assembly TadG-like N-terminal" evidence="2">
    <location>
        <begin position="22"/>
        <end position="66"/>
    </location>
</feature>
<dbReference type="InterPro" id="IPR057189">
    <property type="entry name" value="DUF7867"/>
</dbReference>
<sequence>MGFDTLAKIRAPLSRFHRDESGSVSAFGLVMFVGFAAVGAIGLDVSSVYAARTHLQIAADQAAHAALYNRSNMDPVSSKQLAIDLVNKTLPTEKYGKALRIENIKFGSYDSASGSFTVDDDSTTAVRVRTSFLSENQNPVATYLFKLVGYSSFDVSTDAIYTTYRPGCLREGFIAQGMVDIQSNNSFTQGFCIHSNTLVSLNSNNTFEAGTIVSMPDLDALDLPKSGFETNEGLEAALRAATMNIRILSRIDNMIYRYENPEATDYPADTEELPDYITNPTVISSRVRTITTAEIYALESDTGRGRVHKIDCQAGNTLTIDATEPLREVVVISPCEIKFTAGSVLEDSRVISKSTSADSINAPAGLRVGRNDNCGDGGGAQLITVGGMRFPADLQIYGSQLMAKGDIYFAANADGVQGASLIAGGEISGTSNMNMGLCLGGMEDNIEIDYFRLAY</sequence>
<keyword evidence="1" id="KW-0472">Membrane</keyword>
<evidence type="ECO:0000313" key="4">
    <source>
        <dbReference type="EMBL" id="PUB17212.1"/>
    </source>
</evidence>
<organism evidence="4 5">
    <name type="scientific">Yoonia sediminilitoris</name>
    <dbReference type="NCBI Taxonomy" id="1286148"/>
    <lineage>
        <taxon>Bacteria</taxon>
        <taxon>Pseudomonadati</taxon>
        <taxon>Pseudomonadota</taxon>
        <taxon>Alphaproteobacteria</taxon>
        <taxon>Rhodobacterales</taxon>
        <taxon>Paracoccaceae</taxon>
        <taxon>Yoonia</taxon>
    </lineage>
</organism>
<evidence type="ECO:0000259" key="2">
    <source>
        <dbReference type="Pfam" id="PF13400"/>
    </source>
</evidence>
<evidence type="ECO:0000256" key="1">
    <source>
        <dbReference type="SAM" id="Phobius"/>
    </source>
</evidence>